<dbReference type="AlphaFoldDB" id="A0A1W2GER2"/>
<name>A0A1W2GER2_REIFA</name>
<protein>
    <recommendedName>
        <fullName evidence="4">DUF4837 domain-containing protein</fullName>
    </recommendedName>
</protein>
<organism evidence="2 3">
    <name type="scientific">Reichenbachiella faecimaris</name>
    <dbReference type="NCBI Taxonomy" id="692418"/>
    <lineage>
        <taxon>Bacteria</taxon>
        <taxon>Pseudomonadati</taxon>
        <taxon>Bacteroidota</taxon>
        <taxon>Cytophagia</taxon>
        <taxon>Cytophagales</taxon>
        <taxon>Reichenbachiellaceae</taxon>
        <taxon>Reichenbachiella</taxon>
    </lineage>
</organism>
<keyword evidence="1" id="KW-0732">Signal</keyword>
<evidence type="ECO:0000313" key="2">
    <source>
        <dbReference type="EMBL" id="SMD34982.1"/>
    </source>
</evidence>
<accession>A0A1W2GER2</accession>
<dbReference type="EMBL" id="FWYF01000002">
    <property type="protein sequence ID" value="SMD34982.1"/>
    <property type="molecule type" value="Genomic_DNA"/>
</dbReference>
<evidence type="ECO:0000256" key="1">
    <source>
        <dbReference type="SAM" id="SignalP"/>
    </source>
</evidence>
<feature type="chain" id="PRO_5013003823" description="DUF4837 domain-containing protein" evidence="1">
    <location>
        <begin position="19"/>
        <end position="359"/>
    </location>
</feature>
<dbReference type="PROSITE" id="PS51257">
    <property type="entry name" value="PROKAR_LIPOPROTEIN"/>
    <property type="match status" value="1"/>
</dbReference>
<dbReference type="Proteomes" id="UP000192472">
    <property type="component" value="Unassembled WGS sequence"/>
</dbReference>
<evidence type="ECO:0000313" key="3">
    <source>
        <dbReference type="Proteomes" id="UP000192472"/>
    </source>
</evidence>
<sequence>MKLRNIQNLFFLLITVFAASCNPDSSNNGGSKSHLPIARGEANAILCVMDTSQWNGAVGEALRDIFSDYVPGLPQDEAYFKLRNINPLKMNNILKTGKSMIFVSTMDNQGAQSRAMQNYFTSSSLERILQDTSLYRLPQKNQFARGQEILHLFGQTEGQLIAHLKRDKDVLRNYFLNIENERIAKAIFKVREKQIEKTLRETHGFDFQVPYGYDLAKNQRDFIWVRLLDPEYEKDVFVHYRPFTSRDPFEDVLAFREEITSSYMRDIQKPDIFMTLQNENMNIREVNFKGKYAKELRGLWKLSDISSGGPFVSYLFVDESQKRLYYLEGYVYAPSKDKREFMQEIEVILNTFRSGEELK</sequence>
<dbReference type="RefSeq" id="WP_084372937.1">
    <property type="nucleotide sequence ID" value="NZ_FWYF01000002.1"/>
</dbReference>
<evidence type="ECO:0008006" key="4">
    <source>
        <dbReference type="Google" id="ProtNLM"/>
    </source>
</evidence>
<proteinExistence type="predicted"/>
<reference evidence="2 3" key="1">
    <citation type="submission" date="2017-04" db="EMBL/GenBank/DDBJ databases">
        <authorList>
            <person name="Afonso C.L."/>
            <person name="Miller P.J."/>
            <person name="Scott M.A."/>
            <person name="Spackman E."/>
            <person name="Goraichik I."/>
            <person name="Dimitrov K.M."/>
            <person name="Suarez D.L."/>
            <person name="Swayne D.E."/>
        </authorList>
    </citation>
    <scope>NUCLEOTIDE SEQUENCE [LARGE SCALE GENOMIC DNA]</scope>
    <source>
        <strain evidence="2 3">DSM 26133</strain>
    </source>
</reference>
<dbReference type="STRING" id="692418.SAMN04488029_2280"/>
<dbReference type="Pfam" id="PF16125">
    <property type="entry name" value="DUF4837"/>
    <property type="match status" value="1"/>
</dbReference>
<dbReference type="InterPro" id="IPR032286">
    <property type="entry name" value="DUF4837"/>
</dbReference>
<dbReference type="OrthoDB" id="1115230at2"/>
<gene>
    <name evidence="2" type="ORF">SAMN04488029_2280</name>
</gene>
<feature type="signal peptide" evidence="1">
    <location>
        <begin position="1"/>
        <end position="18"/>
    </location>
</feature>
<keyword evidence="3" id="KW-1185">Reference proteome</keyword>